<organism evidence="2 3">
    <name type="scientific">Aquirufa originis</name>
    <dbReference type="NCBI Taxonomy" id="3096514"/>
    <lineage>
        <taxon>Bacteria</taxon>
        <taxon>Pseudomonadati</taxon>
        <taxon>Bacteroidota</taxon>
        <taxon>Cytophagia</taxon>
        <taxon>Cytophagales</taxon>
        <taxon>Flectobacillaceae</taxon>
        <taxon>Aquirufa</taxon>
    </lineage>
</organism>
<dbReference type="Gene3D" id="3.10.450.50">
    <property type="match status" value="1"/>
</dbReference>
<comment type="caution">
    <text evidence="2">The sequence shown here is derived from an EMBL/GenBank/DDBJ whole genome shotgun (WGS) entry which is preliminary data.</text>
</comment>
<evidence type="ECO:0008006" key="4">
    <source>
        <dbReference type="Google" id="ProtNLM"/>
    </source>
</evidence>
<sequence>MKKFVLAGAIIASTFSVSAQTTAGKIFSGPDAGKSFQFGSEKNSQILLDFVKAYNSKDGEKELSFYTPEMAKKREEMTKKSIAYIKTVEDVPMAILPVKVPGSNEEIVMLQSVETRVANNGSKETLNLFELFRFNKDGKISSFTQYGSIPKTNEYGQTSGGKFITADPNNEVNGRAFQFSNRGEIEAMEKFNKAYNAMDVATVLTFFAEKVKITDFDGNKLELTKKDLSQMMEGYTSLDWKFTSIIPVKIAYTDPVSGVFVTSTEKRVSKDGSVWNKSLVEIFQFDLNGKISGIDQYSQGRK</sequence>
<reference evidence="2 3" key="1">
    <citation type="submission" date="2024-03" db="EMBL/GenBank/DDBJ databases">
        <title>Aquirufa genome sequencing.</title>
        <authorList>
            <person name="Pitt A."/>
            <person name="Hahn M.W."/>
        </authorList>
    </citation>
    <scope>NUCLEOTIDE SEQUENCE [LARGE SCALE GENOMIC DNA]</scope>
    <source>
        <strain evidence="2 3">KTFRIE-69F</strain>
    </source>
</reference>
<protein>
    <recommendedName>
        <fullName evidence="4">Nuclear transport factor 2 family protein</fullName>
    </recommendedName>
</protein>
<feature type="chain" id="PRO_5045340659" description="Nuclear transport factor 2 family protein" evidence="1">
    <location>
        <begin position="20"/>
        <end position="302"/>
    </location>
</feature>
<evidence type="ECO:0000313" key="2">
    <source>
        <dbReference type="EMBL" id="MFD3294068.1"/>
    </source>
</evidence>
<keyword evidence="3" id="KW-1185">Reference proteome</keyword>
<dbReference type="InterPro" id="IPR032710">
    <property type="entry name" value="NTF2-like_dom_sf"/>
</dbReference>
<proteinExistence type="predicted"/>
<feature type="signal peptide" evidence="1">
    <location>
        <begin position="1"/>
        <end position="19"/>
    </location>
</feature>
<evidence type="ECO:0000256" key="1">
    <source>
        <dbReference type="SAM" id="SignalP"/>
    </source>
</evidence>
<dbReference type="Proteomes" id="UP001598112">
    <property type="component" value="Unassembled WGS sequence"/>
</dbReference>
<dbReference type="SUPFAM" id="SSF54427">
    <property type="entry name" value="NTF2-like"/>
    <property type="match status" value="2"/>
</dbReference>
<accession>A0ABW6DAJ2</accession>
<evidence type="ECO:0000313" key="3">
    <source>
        <dbReference type="Proteomes" id="UP001598112"/>
    </source>
</evidence>
<dbReference type="RefSeq" id="WP_377979281.1">
    <property type="nucleotide sequence ID" value="NZ_JBBKXY010000003.1"/>
</dbReference>
<gene>
    <name evidence="2" type="ORF">SKC35_10245</name>
</gene>
<dbReference type="EMBL" id="JBBKXY010000003">
    <property type="protein sequence ID" value="MFD3294068.1"/>
    <property type="molecule type" value="Genomic_DNA"/>
</dbReference>
<name>A0ABW6DAJ2_9BACT</name>
<keyword evidence="1" id="KW-0732">Signal</keyword>